<sequence>MPSIKPAKASQSSWKNVMVVICIIHVILLVAAVIVIPIYISRLIASGITTTTVATITWVRFTGGGATQLATTTPQTYRCATSATGWLVSALPSTVGSVVSGLVCFNWSSSICYWSTTISVANYSTDPLPRPREPLSLEALCMIIKAKLRRDHPNAIFPYLPTINGNLASYLAFVRQHGSVIEGRYTLGSVPASDYDYVTCVYYNHHNIEISRLQISTKPGFCDVTSTDIP</sequence>
<evidence type="ECO:0000313" key="3">
    <source>
        <dbReference type="Proteomes" id="UP000663862"/>
    </source>
</evidence>
<evidence type="ECO:0000313" key="2">
    <source>
        <dbReference type="EMBL" id="CAF4594485.1"/>
    </source>
</evidence>
<comment type="caution">
    <text evidence="2">The sequence shown here is derived from an EMBL/GenBank/DDBJ whole genome shotgun (WGS) entry which is preliminary data.</text>
</comment>
<name>A0A821BL17_9BILA</name>
<dbReference type="EMBL" id="CAJOBQ010003119">
    <property type="protein sequence ID" value="CAF4594485.1"/>
    <property type="molecule type" value="Genomic_DNA"/>
</dbReference>
<dbReference type="AlphaFoldDB" id="A0A821BL17"/>
<dbReference type="Proteomes" id="UP000663862">
    <property type="component" value="Unassembled WGS sequence"/>
</dbReference>
<keyword evidence="1" id="KW-0472">Membrane</keyword>
<keyword evidence="1" id="KW-0812">Transmembrane</keyword>
<reference evidence="2" key="1">
    <citation type="submission" date="2021-02" db="EMBL/GenBank/DDBJ databases">
        <authorList>
            <person name="Nowell W R."/>
        </authorList>
    </citation>
    <scope>NUCLEOTIDE SEQUENCE</scope>
</reference>
<proteinExistence type="predicted"/>
<organism evidence="2 3">
    <name type="scientific">Rotaria socialis</name>
    <dbReference type="NCBI Taxonomy" id="392032"/>
    <lineage>
        <taxon>Eukaryota</taxon>
        <taxon>Metazoa</taxon>
        <taxon>Spiralia</taxon>
        <taxon>Gnathifera</taxon>
        <taxon>Rotifera</taxon>
        <taxon>Eurotatoria</taxon>
        <taxon>Bdelloidea</taxon>
        <taxon>Philodinida</taxon>
        <taxon>Philodinidae</taxon>
        <taxon>Rotaria</taxon>
    </lineage>
</organism>
<protein>
    <submittedName>
        <fullName evidence="2">Uncharacterized protein</fullName>
    </submittedName>
</protein>
<gene>
    <name evidence="2" type="ORF">TSG867_LOCUS27425</name>
</gene>
<accession>A0A821BL17</accession>
<evidence type="ECO:0000256" key="1">
    <source>
        <dbReference type="SAM" id="Phobius"/>
    </source>
</evidence>
<feature type="transmembrane region" description="Helical" evidence="1">
    <location>
        <begin position="17"/>
        <end position="40"/>
    </location>
</feature>
<keyword evidence="1" id="KW-1133">Transmembrane helix</keyword>